<evidence type="ECO:0000256" key="4">
    <source>
        <dbReference type="ARBA" id="ARBA00022772"/>
    </source>
</evidence>
<dbReference type="EC" id="1.4.3.-" evidence="9"/>
<dbReference type="Gene3D" id="2.70.98.20">
    <property type="entry name" value="Copper amine oxidase, catalytic domain"/>
    <property type="match status" value="1"/>
</dbReference>
<dbReference type="EMBL" id="LFMY01000013">
    <property type="protein sequence ID" value="OKL56888.1"/>
    <property type="molecule type" value="Genomic_DNA"/>
</dbReference>
<dbReference type="Proteomes" id="UP000214365">
    <property type="component" value="Unassembled WGS sequence"/>
</dbReference>
<dbReference type="PROSITE" id="PS01164">
    <property type="entry name" value="COPPER_AMINE_OXID_1"/>
    <property type="match status" value="1"/>
</dbReference>
<comment type="caution">
    <text evidence="11">The sequence shown here is derived from an EMBL/GenBank/DDBJ whole genome shotgun (WGS) entry which is preliminary data.</text>
</comment>
<dbReference type="STRING" id="1441469.A0A225AID2"/>
<proteinExistence type="inferred from homology"/>
<evidence type="ECO:0000256" key="7">
    <source>
        <dbReference type="PIRSR" id="PIRSR600269-50"/>
    </source>
</evidence>
<dbReference type="Gene3D" id="3.10.450.40">
    <property type="match status" value="1"/>
</dbReference>
<evidence type="ECO:0000259" key="10">
    <source>
        <dbReference type="Pfam" id="PF01179"/>
    </source>
</evidence>
<feature type="active site" description="Schiff-base intermediate with substrate; via topaquinone" evidence="7">
    <location>
        <position position="297"/>
    </location>
</feature>
<keyword evidence="5 9" id="KW-0560">Oxidoreductase</keyword>
<dbReference type="AlphaFoldDB" id="A0A225AID2"/>
<dbReference type="GO" id="GO:0009308">
    <property type="term" value="P:amine metabolic process"/>
    <property type="evidence" value="ECO:0007669"/>
    <property type="project" value="UniProtKB-UniRule"/>
</dbReference>
<evidence type="ECO:0000256" key="8">
    <source>
        <dbReference type="PIRSR" id="PIRSR600269-51"/>
    </source>
</evidence>
<feature type="active site" description="Proton acceptor" evidence="7">
    <location>
        <position position="213"/>
    </location>
</feature>
<dbReference type="GO" id="GO:0005507">
    <property type="term" value="F:copper ion binding"/>
    <property type="evidence" value="ECO:0007669"/>
    <property type="project" value="InterPro"/>
</dbReference>
<dbReference type="GeneID" id="31007776"/>
<keyword evidence="6 9" id="KW-0186">Copper</keyword>
<dbReference type="PANTHER" id="PTHR10638">
    <property type="entry name" value="COPPER AMINE OXIDASE"/>
    <property type="match status" value="1"/>
</dbReference>
<feature type="modified residue" description="2',4',5'-topaquinone" evidence="8">
    <location>
        <position position="297"/>
    </location>
</feature>
<dbReference type="InterPro" id="IPR015798">
    <property type="entry name" value="Cu_amine_oxidase_C"/>
</dbReference>
<dbReference type="SUPFAM" id="SSF54416">
    <property type="entry name" value="Amine oxidase N-terminal region"/>
    <property type="match status" value="1"/>
</dbReference>
<comment type="similarity">
    <text evidence="2 9">Belongs to the copper/topaquinone oxidase family.</text>
</comment>
<sequence>MPNIVLQKAILDITALSVLSVEELRDVQGPADPDEIAAIESLCNTHPQVLEATQKLQLPAGTQVINDPWAYGTDDETERRRLYQCYMYLVLNVDPEANHYSIPLPFSPVFDAYTMTLQWVDYLPLGDEPTVDSITGPWDPVAAVEYSSRLLKKEGQRTDLTPLHVHQPKGPSFTVNDREVSWQKWKFILGWNLREGPVLYNVTFGGQPSTAFDLGDTGLGINSNSLELGCDCLGHIRYFDGCRVTSTGELVQLKNVVCMHEIDAGIGLKHVNFRSQSASVTRNRQLVVQCVATVANYEYILAFILDQSANIHIELRATGIVSTVPISPKATKVPPWGVKVAPGALALNHQHLFCLRVNPAIDGQQNSVVFDDIVPLQDGQTDPYGVAFLPSTSTISKPGGYNLDLTKSRVYRIQNSNVVNPVSGKPVAYKLHALPSQMMIMNEETFNSKRGIFASEPIWVTAYHDDELYTG</sequence>
<organism evidence="11 12">
    <name type="scientific">Talaromyces atroroseus</name>
    <dbReference type="NCBI Taxonomy" id="1441469"/>
    <lineage>
        <taxon>Eukaryota</taxon>
        <taxon>Fungi</taxon>
        <taxon>Dikarya</taxon>
        <taxon>Ascomycota</taxon>
        <taxon>Pezizomycotina</taxon>
        <taxon>Eurotiomycetes</taxon>
        <taxon>Eurotiomycetidae</taxon>
        <taxon>Eurotiales</taxon>
        <taxon>Trichocomaceae</taxon>
        <taxon>Talaromyces</taxon>
        <taxon>Talaromyces sect. Trachyspermi</taxon>
    </lineage>
</organism>
<evidence type="ECO:0000313" key="12">
    <source>
        <dbReference type="Proteomes" id="UP000214365"/>
    </source>
</evidence>
<reference evidence="11 12" key="1">
    <citation type="submission" date="2015-06" db="EMBL/GenBank/DDBJ databases">
        <title>Talaromyces atroroseus IBT 11181 draft genome.</title>
        <authorList>
            <person name="Rasmussen K.B."/>
            <person name="Rasmussen S."/>
            <person name="Petersen B."/>
            <person name="Sicheritz-Ponten T."/>
            <person name="Mortensen U.H."/>
            <person name="Thrane U."/>
        </authorList>
    </citation>
    <scope>NUCLEOTIDE SEQUENCE [LARGE SCALE GENOMIC DNA]</scope>
    <source>
        <strain evidence="11 12">IBT 11181</strain>
    </source>
</reference>
<dbReference type="RefSeq" id="XP_020117009.1">
    <property type="nucleotide sequence ID" value="XM_020262935.1"/>
</dbReference>
<evidence type="ECO:0000313" key="11">
    <source>
        <dbReference type="EMBL" id="OKL56888.1"/>
    </source>
</evidence>
<comment type="cofactor">
    <cofactor evidence="9">
        <name>Cu cation</name>
        <dbReference type="ChEBI" id="CHEBI:23378"/>
    </cofactor>
    <text evidence="9">Contains 1 topaquinone per subunit.</text>
</comment>
<evidence type="ECO:0000256" key="1">
    <source>
        <dbReference type="ARBA" id="ARBA00001935"/>
    </source>
</evidence>
<dbReference type="InterPro" id="IPR016182">
    <property type="entry name" value="Cu_amine_oxidase_N-reg"/>
</dbReference>
<protein>
    <recommendedName>
        <fullName evidence="9">Amine oxidase</fullName>
        <ecNumber evidence="9">1.4.3.-</ecNumber>
    </recommendedName>
</protein>
<dbReference type="Pfam" id="PF01179">
    <property type="entry name" value="Cu_amine_oxid"/>
    <property type="match status" value="2"/>
</dbReference>
<dbReference type="InterPro" id="IPR000269">
    <property type="entry name" value="Cu_amine_oxidase"/>
</dbReference>
<evidence type="ECO:0000256" key="3">
    <source>
        <dbReference type="ARBA" id="ARBA00022723"/>
    </source>
</evidence>
<dbReference type="GO" id="GO:0008131">
    <property type="term" value="F:primary methylamine oxidase activity"/>
    <property type="evidence" value="ECO:0007669"/>
    <property type="project" value="InterPro"/>
</dbReference>
<dbReference type="InterPro" id="IPR049948">
    <property type="entry name" value="Cu_Am_ox_TPQ-bd"/>
</dbReference>
<feature type="domain" description="Copper amine oxidase catalytic" evidence="10">
    <location>
        <begin position="209"/>
        <end position="470"/>
    </location>
</feature>
<dbReference type="SUPFAM" id="SSF49998">
    <property type="entry name" value="Amine oxidase catalytic domain"/>
    <property type="match status" value="1"/>
</dbReference>
<keyword evidence="4 7" id="KW-0801">TPQ</keyword>
<dbReference type="InterPro" id="IPR036460">
    <property type="entry name" value="Cu_amine_oxidase_C_sf"/>
</dbReference>
<comment type="cofactor">
    <cofactor evidence="1">
        <name>Cu cation</name>
        <dbReference type="ChEBI" id="CHEBI:23378"/>
    </cofactor>
</comment>
<accession>A0A225AID2</accession>
<evidence type="ECO:0000256" key="9">
    <source>
        <dbReference type="RuleBase" id="RU000672"/>
    </source>
</evidence>
<feature type="domain" description="Copper amine oxidase catalytic" evidence="10">
    <location>
        <begin position="163"/>
        <end position="208"/>
    </location>
</feature>
<dbReference type="OrthoDB" id="5379943at2759"/>
<name>A0A225AID2_TALAT</name>
<evidence type="ECO:0000256" key="5">
    <source>
        <dbReference type="ARBA" id="ARBA00023002"/>
    </source>
</evidence>
<evidence type="ECO:0000256" key="6">
    <source>
        <dbReference type="ARBA" id="ARBA00023008"/>
    </source>
</evidence>
<gene>
    <name evidence="11" type="ORF">UA08_08020</name>
</gene>
<comment type="PTM">
    <text evidence="8 9">Topaquinone (TPQ) is generated by copper-dependent autoxidation of a specific tyrosyl residue.</text>
</comment>
<keyword evidence="3 9" id="KW-0479">Metal-binding</keyword>
<dbReference type="PANTHER" id="PTHR10638:SF33">
    <property type="entry name" value="AMINE OXIDASE"/>
    <property type="match status" value="1"/>
</dbReference>
<keyword evidence="12" id="KW-1185">Reference proteome</keyword>
<dbReference type="GO" id="GO:0048038">
    <property type="term" value="F:quinone binding"/>
    <property type="evidence" value="ECO:0007669"/>
    <property type="project" value="InterPro"/>
</dbReference>
<evidence type="ECO:0000256" key="2">
    <source>
        <dbReference type="ARBA" id="ARBA00007983"/>
    </source>
</evidence>